<dbReference type="EMBL" id="SNRW01012417">
    <property type="protein sequence ID" value="KAA6373850.1"/>
    <property type="molecule type" value="Genomic_DNA"/>
</dbReference>
<gene>
    <name evidence="2" type="ORF">EZS28_030623</name>
</gene>
<evidence type="ECO:0000313" key="2">
    <source>
        <dbReference type="EMBL" id="KAA6373850.1"/>
    </source>
</evidence>
<sequence>MEPQRRLLTYSVENRDVSLSQQEQESGFDSLDQKQSTLRFNSNCGVNKSCPGYNGTTTIVVVYYSFSVIIIQDIIGIGGWIQKISFSNVRINALVH</sequence>
<dbReference type="AlphaFoldDB" id="A0A5J4UUJ0"/>
<keyword evidence="1" id="KW-0812">Transmembrane</keyword>
<comment type="caution">
    <text evidence="2">The sequence shown here is derived from an EMBL/GenBank/DDBJ whole genome shotgun (WGS) entry which is preliminary data.</text>
</comment>
<protein>
    <submittedName>
        <fullName evidence="2">Uncharacterized protein</fullName>
    </submittedName>
</protein>
<reference evidence="2 3" key="1">
    <citation type="submission" date="2019-03" db="EMBL/GenBank/DDBJ databases">
        <title>Single cell metagenomics reveals metabolic interactions within the superorganism composed of flagellate Streblomastix strix and complex community of Bacteroidetes bacteria on its surface.</title>
        <authorList>
            <person name="Treitli S.C."/>
            <person name="Kolisko M."/>
            <person name="Husnik F."/>
            <person name="Keeling P."/>
            <person name="Hampl V."/>
        </authorList>
    </citation>
    <scope>NUCLEOTIDE SEQUENCE [LARGE SCALE GENOMIC DNA]</scope>
    <source>
        <strain evidence="2">ST1C</strain>
    </source>
</reference>
<evidence type="ECO:0000256" key="1">
    <source>
        <dbReference type="SAM" id="Phobius"/>
    </source>
</evidence>
<dbReference type="Proteomes" id="UP000324800">
    <property type="component" value="Unassembled WGS sequence"/>
</dbReference>
<keyword evidence="1" id="KW-0472">Membrane</keyword>
<proteinExistence type="predicted"/>
<keyword evidence="1" id="KW-1133">Transmembrane helix</keyword>
<feature type="transmembrane region" description="Helical" evidence="1">
    <location>
        <begin position="61"/>
        <end position="81"/>
    </location>
</feature>
<organism evidence="2 3">
    <name type="scientific">Streblomastix strix</name>
    <dbReference type="NCBI Taxonomy" id="222440"/>
    <lineage>
        <taxon>Eukaryota</taxon>
        <taxon>Metamonada</taxon>
        <taxon>Preaxostyla</taxon>
        <taxon>Oxymonadida</taxon>
        <taxon>Streblomastigidae</taxon>
        <taxon>Streblomastix</taxon>
    </lineage>
</organism>
<name>A0A5J4UUJ0_9EUKA</name>
<accession>A0A5J4UUJ0</accession>
<evidence type="ECO:0000313" key="3">
    <source>
        <dbReference type="Proteomes" id="UP000324800"/>
    </source>
</evidence>